<dbReference type="OrthoDB" id="9227354at2759"/>
<name>A0A2P4SR48_BAMTH</name>
<keyword evidence="2" id="KW-1185">Reference proteome</keyword>
<dbReference type="Proteomes" id="UP000237246">
    <property type="component" value="Unassembled WGS sequence"/>
</dbReference>
<dbReference type="EMBL" id="PPHD01028016">
    <property type="protein sequence ID" value="POI26569.1"/>
    <property type="molecule type" value="Genomic_DNA"/>
</dbReference>
<reference evidence="1 2" key="1">
    <citation type="submission" date="2018-01" db="EMBL/GenBank/DDBJ databases">
        <title>Comparison of the Chinese Bamboo Partridge and Red Junglefowl genome sequences highlights the importance of demography in genome evolution.</title>
        <authorList>
            <person name="Tiley G.P."/>
            <person name="Kimball R.T."/>
            <person name="Braun E.L."/>
            <person name="Burleigh J.G."/>
        </authorList>
    </citation>
    <scope>NUCLEOTIDE SEQUENCE [LARGE SCALE GENOMIC DNA]</scope>
    <source>
        <strain evidence="1">RTK389</strain>
        <tissue evidence="1">Blood</tissue>
    </source>
</reference>
<organism evidence="1 2">
    <name type="scientific">Bambusicola thoracicus</name>
    <name type="common">Chinese bamboo-partridge</name>
    <name type="synonym">Perdix thoracica</name>
    <dbReference type="NCBI Taxonomy" id="9083"/>
    <lineage>
        <taxon>Eukaryota</taxon>
        <taxon>Metazoa</taxon>
        <taxon>Chordata</taxon>
        <taxon>Craniata</taxon>
        <taxon>Vertebrata</taxon>
        <taxon>Euteleostomi</taxon>
        <taxon>Archelosauria</taxon>
        <taxon>Archosauria</taxon>
        <taxon>Dinosauria</taxon>
        <taxon>Saurischia</taxon>
        <taxon>Theropoda</taxon>
        <taxon>Coelurosauria</taxon>
        <taxon>Aves</taxon>
        <taxon>Neognathae</taxon>
        <taxon>Galloanserae</taxon>
        <taxon>Galliformes</taxon>
        <taxon>Phasianidae</taxon>
        <taxon>Perdicinae</taxon>
        <taxon>Bambusicola</taxon>
    </lineage>
</organism>
<gene>
    <name evidence="1" type="ORF">CIB84_009680</name>
</gene>
<protein>
    <submittedName>
        <fullName evidence="1">Uncharacterized protein</fullName>
    </submittedName>
</protein>
<evidence type="ECO:0000313" key="1">
    <source>
        <dbReference type="EMBL" id="POI26569.1"/>
    </source>
</evidence>
<comment type="caution">
    <text evidence="1">The sequence shown here is derived from an EMBL/GenBank/DDBJ whole genome shotgun (WGS) entry which is preliminary data.</text>
</comment>
<sequence length="63" mass="7016">MVLLLGTCPSGWMPCSRHYSSQQALPICMPAWPTWMEMHSHMAAACSSLVVRLLPMSARTLKL</sequence>
<evidence type="ECO:0000313" key="2">
    <source>
        <dbReference type="Proteomes" id="UP000237246"/>
    </source>
</evidence>
<accession>A0A2P4SR48</accession>
<dbReference type="AlphaFoldDB" id="A0A2P4SR48"/>
<proteinExistence type="predicted"/>